<evidence type="ECO:0000313" key="3">
    <source>
        <dbReference type="Proteomes" id="UP001165080"/>
    </source>
</evidence>
<feature type="compositionally biased region" description="Pro residues" evidence="1">
    <location>
        <begin position="683"/>
        <end position="693"/>
    </location>
</feature>
<feature type="compositionally biased region" description="Gly residues" evidence="1">
    <location>
        <begin position="838"/>
        <end position="855"/>
    </location>
</feature>
<proteinExistence type="predicted"/>
<dbReference type="EMBL" id="BRXU01000002">
    <property type="protein sequence ID" value="GLC49459.1"/>
    <property type="molecule type" value="Genomic_DNA"/>
</dbReference>
<feature type="compositionally biased region" description="Low complexity" evidence="1">
    <location>
        <begin position="694"/>
        <end position="710"/>
    </location>
</feature>
<comment type="caution">
    <text evidence="2">The sequence shown here is derived from an EMBL/GenBank/DDBJ whole genome shotgun (WGS) entry which is preliminary data.</text>
</comment>
<reference evidence="2 3" key="1">
    <citation type="journal article" date="2023" name="Commun. Biol.">
        <title>Reorganization of the ancestral sex-determining regions during the evolution of trioecy in Pleodorina starrii.</title>
        <authorList>
            <person name="Takahashi K."/>
            <person name="Suzuki S."/>
            <person name="Kawai-Toyooka H."/>
            <person name="Yamamoto K."/>
            <person name="Hamaji T."/>
            <person name="Ootsuki R."/>
            <person name="Yamaguchi H."/>
            <person name="Kawachi M."/>
            <person name="Higashiyama T."/>
            <person name="Nozaki H."/>
        </authorList>
    </citation>
    <scope>NUCLEOTIDE SEQUENCE [LARGE SCALE GENOMIC DNA]</scope>
    <source>
        <strain evidence="2 3">NIES-4479</strain>
    </source>
</reference>
<feature type="compositionally biased region" description="Low complexity" evidence="1">
    <location>
        <begin position="825"/>
        <end position="837"/>
    </location>
</feature>
<feature type="compositionally biased region" description="Pro residues" evidence="1">
    <location>
        <begin position="472"/>
        <end position="485"/>
    </location>
</feature>
<feature type="compositionally biased region" description="Gly residues" evidence="1">
    <location>
        <begin position="888"/>
        <end position="897"/>
    </location>
</feature>
<feature type="compositionally biased region" description="Basic and acidic residues" evidence="1">
    <location>
        <begin position="568"/>
        <end position="578"/>
    </location>
</feature>
<keyword evidence="3" id="KW-1185">Reference proteome</keyword>
<feature type="compositionally biased region" description="Low complexity" evidence="1">
    <location>
        <begin position="486"/>
        <end position="498"/>
    </location>
</feature>
<name>A0A9W6BCC5_9CHLO</name>
<feature type="compositionally biased region" description="Gly residues" evidence="1">
    <location>
        <begin position="282"/>
        <end position="293"/>
    </location>
</feature>
<sequence>MFYTPEAAALAAINVLPDDPITRPASPTASPEVTAHDWRTASILTAATRRRQSAPDCQAFRDAMAAAAASVAASLQDGGGGGSGSRSSGGAASPDIGCEHWVQRAACLTTEQTPEGRPRLDRAHLLHLMYNNAGPSAVVAATIGAVPVQTPEPEPGDRRAPVVPSFLHGSGAGTASTGGVPSFADILGTPGTSASAGADTGGNSTTSTSDDAASRPGTGATASSTAAPSTSGTHAASDGGSSTFGGSGCEGTLVGEWPVGCRRHGGALSGSFARTTNPVGAAAGGGSGGGGGVPLRPTSRPMYRPTMAPLAVPGSPPLSSSSPRTAPSPASRLSSSGSVQLAATPLAATQSPRDVRKAASCAVHGPSASAPHFHRSTERFGRLETAVAAAAAAACPAPASPPLPLAASPASASPPMSPMYQPLPPPEQDACDSRSYLDSPSTGARSPVVSVPLLEATTSRMAPARIERSRQPLPPPPPPPPPPPSQQQVLLQPAQPIQLEPPPHAFVDDVTRMRGSGRSSQVCGGVGHNVGSAGGGTRVGVLRVPGDTVPSPAGAGRCPQDLAAPRSSEAENRPDLQEGGRLSPAPSPQVGPTARPDSRVGASAADAAVRARKEAKRPPPLSLAHPPPSPLALPLSPATPTPPPHPSPSGNADRRQWLFTGVARAAWAPIGSSRNDPAHPDAPGIPSPRPPPSELRAAAAATPSLTARSLGQPQRLGRQNAAARPPAPPAPPPSPLPSDQHCDDSAAAAAAEVSTEPGSIWPPRIPVPVAAAFLAPPLTPAARYLASVSESEPAAHRPASPFLEPSAGGASSAPAVGGALGRGWSVSGSSRASECGSSAGGWGGSCGGGGGGGSGRVPRAELPATSSLITKLRIRGGAGRGGADEGGDSGAGAGGQGGEEEDDGVVGRLFRELQEVRRRQEAKLYR</sequence>
<feature type="compositionally biased region" description="Low complexity" evidence="1">
    <location>
        <begin position="405"/>
        <end position="414"/>
    </location>
</feature>
<protein>
    <submittedName>
        <fullName evidence="2">Uncharacterized protein</fullName>
    </submittedName>
</protein>
<feature type="compositionally biased region" description="Gly residues" evidence="1">
    <location>
        <begin position="524"/>
        <end position="538"/>
    </location>
</feature>
<evidence type="ECO:0000256" key="1">
    <source>
        <dbReference type="SAM" id="MobiDB-lite"/>
    </source>
</evidence>
<feature type="compositionally biased region" description="Low complexity" evidence="1">
    <location>
        <begin position="599"/>
        <end position="608"/>
    </location>
</feature>
<feature type="region of interest" description="Disordered" evidence="1">
    <location>
        <begin position="793"/>
        <end position="905"/>
    </location>
</feature>
<feature type="region of interest" description="Disordered" evidence="1">
    <location>
        <begin position="401"/>
        <end position="764"/>
    </location>
</feature>
<feature type="compositionally biased region" description="Pro residues" evidence="1">
    <location>
        <begin position="618"/>
        <end position="647"/>
    </location>
</feature>
<feature type="region of interest" description="Disordered" evidence="1">
    <location>
        <begin position="148"/>
        <end position="242"/>
    </location>
</feature>
<feature type="compositionally biased region" description="Low complexity" evidence="1">
    <location>
        <begin position="806"/>
        <end position="817"/>
    </location>
</feature>
<feature type="region of interest" description="Disordered" evidence="1">
    <location>
        <begin position="74"/>
        <end position="95"/>
    </location>
</feature>
<feature type="compositionally biased region" description="Pro residues" evidence="1">
    <location>
        <begin position="415"/>
        <end position="427"/>
    </location>
</feature>
<feature type="compositionally biased region" description="Low complexity" evidence="1">
    <location>
        <begin position="188"/>
        <end position="241"/>
    </location>
</feature>
<feature type="compositionally biased region" description="Low complexity" evidence="1">
    <location>
        <begin position="317"/>
        <end position="338"/>
    </location>
</feature>
<dbReference type="PANTHER" id="PTHR40903:SF1">
    <property type="entry name" value="HYPHALLY REGULATED CELL WALL PROTEIN 3"/>
    <property type="match status" value="1"/>
</dbReference>
<feature type="compositionally biased region" description="Pro residues" evidence="1">
    <location>
        <begin position="725"/>
        <end position="736"/>
    </location>
</feature>
<feature type="region of interest" description="Disordered" evidence="1">
    <location>
        <begin position="279"/>
        <end position="375"/>
    </location>
</feature>
<dbReference type="Proteomes" id="UP001165080">
    <property type="component" value="Unassembled WGS sequence"/>
</dbReference>
<gene>
    <name evidence="2" type="primary">PLEST006578</name>
    <name evidence="2" type="ORF">PLESTB_000221400</name>
</gene>
<dbReference type="PANTHER" id="PTHR40903">
    <property type="entry name" value="GLYCINE-RICH CELL WALL STRUCTURAL PROTEIN 1-LIKE"/>
    <property type="match status" value="1"/>
</dbReference>
<accession>A0A9W6BCC5</accession>
<organism evidence="2 3">
    <name type="scientific">Pleodorina starrii</name>
    <dbReference type="NCBI Taxonomy" id="330485"/>
    <lineage>
        <taxon>Eukaryota</taxon>
        <taxon>Viridiplantae</taxon>
        <taxon>Chlorophyta</taxon>
        <taxon>core chlorophytes</taxon>
        <taxon>Chlorophyceae</taxon>
        <taxon>CS clade</taxon>
        <taxon>Chlamydomonadales</taxon>
        <taxon>Volvocaceae</taxon>
        <taxon>Pleodorina</taxon>
    </lineage>
</organism>
<evidence type="ECO:0000313" key="2">
    <source>
        <dbReference type="EMBL" id="GLC49459.1"/>
    </source>
</evidence>
<dbReference type="AlphaFoldDB" id="A0A9W6BCC5"/>